<feature type="transmembrane region" description="Helical" evidence="1">
    <location>
        <begin position="160"/>
        <end position="190"/>
    </location>
</feature>
<dbReference type="EMBL" id="SRHE01000085">
    <property type="protein sequence ID" value="TWW10571.1"/>
    <property type="molecule type" value="Genomic_DNA"/>
</dbReference>
<feature type="transmembrane region" description="Helical" evidence="1">
    <location>
        <begin position="36"/>
        <end position="54"/>
    </location>
</feature>
<feature type="transmembrane region" description="Helical" evidence="1">
    <location>
        <begin position="97"/>
        <end position="114"/>
    </location>
</feature>
<sequence length="359" mass="41161">MRYRSIDLLRAYAIAVMVMVHFLENLSGTRDWSPDGFGAPIFAFLSGVSYHLWLASRQQRGCSADRISRETMRRGLFLIGLGFVFNALVWLPEDLFTWDVLTFLGSSMLVLNVARRMPAPALLLTIVLSVLLSPVMQKLADYGAWWLNGYFETEQTLSELLTGFLVTGYFPIFPWIALPLAGFMSAPALLNPQGTGSKAGKYWLLTCLSLTVLVALVLTLRWTTAWGRLWLPAWTMFPASLTYMSAALGIVVLLLAGLHNRIDQRQAWRIPEWLMSRAQRFSRFSLSIYLLHHVVHLWPLWLYGLWQTGEPAAYWGQALSWWPAFFLSMLFLLICDRLLQRVEQHRVPTIENLLRWLCE</sequence>
<keyword evidence="4" id="KW-1185">Reference proteome</keyword>
<keyword evidence="1" id="KW-0812">Transmembrane</keyword>
<evidence type="ECO:0000259" key="2">
    <source>
        <dbReference type="Pfam" id="PF07786"/>
    </source>
</evidence>
<evidence type="ECO:0000313" key="4">
    <source>
        <dbReference type="Proteomes" id="UP000321083"/>
    </source>
</evidence>
<dbReference type="Proteomes" id="UP000321083">
    <property type="component" value="Unassembled WGS sequence"/>
</dbReference>
<feature type="transmembrane region" description="Helical" evidence="1">
    <location>
        <begin position="240"/>
        <end position="260"/>
    </location>
</feature>
<dbReference type="AlphaFoldDB" id="A0A5C6MCJ1"/>
<feature type="transmembrane region" description="Helical" evidence="1">
    <location>
        <begin position="75"/>
        <end position="91"/>
    </location>
</feature>
<evidence type="ECO:0000256" key="1">
    <source>
        <dbReference type="SAM" id="Phobius"/>
    </source>
</evidence>
<gene>
    <name evidence="3" type="ORF">E3A20_06410</name>
</gene>
<feature type="domain" description="Heparan-alpha-glucosaminide N-acetyltransferase catalytic" evidence="2">
    <location>
        <begin position="2"/>
        <end position="190"/>
    </location>
</feature>
<organism evidence="3 4">
    <name type="scientific">Planctomyces bekefii</name>
    <dbReference type="NCBI Taxonomy" id="1653850"/>
    <lineage>
        <taxon>Bacteria</taxon>
        <taxon>Pseudomonadati</taxon>
        <taxon>Planctomycetota</taxon>
        <taxon>Planctomycetia</taxon>
        <taxon>Planctomycetales</taxon>
        <taxon>Planctomycetaceae</taxon>
        <taxon>Planctomyces</taxon>
    </lineage>
</organism>
<feature type="transmembrane region" description="Helical" evidence="1">
    <location>
        <begin position="121"/>
        <end position="140"/>
    </location>
</feature>
<protein>
    <submittedName>
        <fullName evidence="3">Membrane protein</fullName>
    </submittedName>
</protein>
<comment type="caution">
    <text evidence="3">The sequence shown here is derived from an EMBL/GenBank/DDBJ whole genome shotgun (WGS) entry which is preliminary data.</text>
</comment>
<feature type="transmembrane region" description="Helical" evidence="1">
    <location>
        <begin position="7"/>
        <end position="24"/>
    </location>
</feature>
<dbReference type="Pfam" id="PF07786">
    <property type="entry name" value="HGSNAT_cat"/>
    <property type="match status" value="1"/>
</dbReference>
<dbReference type="InterPro" id="IPR012429">
    <property type="entry name" value="HGSNAT_cat"/>
</dbReference>
<keyword evidence="1" id="KW-0472">Membrane</keyword>
<name>A0A5C6MCJ1_9PLAN</name>
<reference evidence="3 4" key="2">
    <citation type="submission" date="2019-08" db="EMBL/GenBank/DDBJ databases">
        <authorList>
            <person name="Henke P."/>
        </authorList>
    </citation>
    <scope>NUCLEOTIDE SEQUENCE [LARGE SCALE GENOMIC DNA]</scope>
    <source>
        <strain evidence="3">Phe10_nw2017</strain>
    </source>
</reference>
<evidence type="ECO:0000313" key="3">
    <source>
        <dbReference type="EMBL" id="TWW10571.1"/>
    </source>
</evidence>
<accession>A0A5C6MCJ1</accession>
<keyword evidence="1" id="KW-1133">Transmembrane helix</keyword>
<proteinExistence type="predicted"/>
<feature type="transmembrane region" description="Helical" evidence="1">
    <location>
        <begin position="202"/>
        <end position="220"/>
    </location>
</feature>
<reference evidence="3 4" key="1">
    <citation type="submission" date="2019-08" db="EMBL/GenBank/DDBJ databases">
        <title>100 year-old enigma solved: identification of Planctomyces bekefii, the type genus and species of the phylum Planctomycetes.</title>
        <authorList>
            <person name="Svetlana D.N."/>
            <person name="Overmann J."/>
        </authorList>
    </citation>
    <scope>NUCLEOTIDE SEQUENCE [LARGE SCALE GENOMIC DNA]</scope>
    <source>
        <strain evidence="3">Phe10_nw2017</strain>
    </source>
</reference>
<feature type="transmembrane region" description="Helical" evidence="1">
    <location>
        <begin position="281"/>
        <end position="301"/>
    </location>
</feature>
<feature type="transmembrane region" description="Helical" evidence="1">
    <location>
        <begin position="321"/>
        <end position="339"/>
    </location>
</feature>